<gene>
    <name evidence="1" type="ORF">EIP91_011959</name>
</gene>
<organism evidence="1 2">
    <name type="scientific">Steccherinum ochraceum</name>
    <dbReference type="NCBI Taxonomy" id="92696"/>
    <lineage>
        <taxon>Eukaryota</taxon>
        <taxon>Fungi</taxon>
        <taxon>Dikarya</taxon>
        <taxon>Basidiomycota</taxon>
        <taxon>Agaricomycotina</taxon>
        <taxon>Agaricomycetes</taxon>
        <taxon>Polyporales</taxon>
        <taxon>Steccherinaceae</taxon>
        <taxon>Steccherinum</taxon>
    </lineage>
</organism>
<dbReference type="AlphaFoldDB" id="A0A4R0RLD5"/>
<dbReference type="EMBL" id="RWJN01000086">
    <property type="protein sequence ID" value="TCD67773.1"/>
    <property type="molecule type" value="Genomic_DNA"/>
</dbReference>
<name>A0A4R0RLD5_9APHY</name>
<comment type="caution">
    <text evidence="1">The sequence shown here is derived from an EMBL/GenBank/DDBJ whole genome shotgun (WGS) entry which is preliminary data.</text>
</comment>
<evidence type="ECO:0000313" key="1">
    <source>
        <dbReference type="EMBL" id="TCD67773.1"/>
    </source>
</evidence>
<sequence length="325" mass="37718">MLSLTKTPSPLDYQQDWLPEFWKPRLEFLKARGYDVTEPQCCWPRKFVQCPKTHQDTAQSFILIAKRIHDEERVMIERLGTSSQTFIVQTTLPKDPQNHCVPILESFEDPLDPKSWSYLVTPVRERHIPAALRIVRDVVCLLDHTLEGLAFLHRNGISRCRCCTSWQISNDARHWLIDSTSRKWYHILLRSAQRDPVIEPVFYLDSVCHPLGEITEDTRDDPHPPQRHRTEEGYFQADVENLALTLRECTNWHVSNIDFVIPLLRAMTKHKVDAQGALAMWQSIKAGLSPQDLQRTLEYGSHDDLPQTRVVAEDNPKNKALPNLF</sequence>
<protein>
    <recommendedName>
        <fullName evidence="3">Protein kinase domain-containing protein</fullName>
    </recommendedName>
</protein>
<evidence type="ECO:0008006" key="3">
    <source>
        <dbReference type="Google" id="ProtNLM"/>
    </source>
</evidence>
<keyword evidence="2" id="KW-1185">Reference proteome</keyword>
<dbReference type="OrthoDB" id="5987198at2759"/>
<proteinExistence type="predicted"/>
<dbReference type="Proteomes" id="UP000292702">
    <property type="component" value="Unassembled WGS sequence"/>
</dbReference>
<reference evidence="1 2" key="1">
    <citation type="submission" date="2018-11" db="EMBL/GenBank/DDBJ databases">
        <title>Genome assembly of Steccherinum ochraceum LE-BIN_3174, the white-rot fungus of the Steccherinaceae family (The Residual Polyporoid clade, Polyporales, Basidiomycota).</title>
        <authorList>
            <person name="Fedorova T.V."/>
            <person name="Glazunova O.A."/>
            <person name="Landesman E.O."/>
            <person name="Moiseenko K.V."/>
            <person name="Psurtseva N.V."/>
            <person name="Savinova O.S."/>
            <person name="Shakhova N.V."/>
            <person name="Tyazhelova T.V."/>
            <person name="Vasina D.V."/>
        </authorList>
    </citation>
    <scope>NUCLEOTIDE SEQUENCE [LARGE SCALE GENOMIC DNA]</scope>
    <source>
        <strain evidence="1 2">LE-BIN_3174</strain>
    </source>
</reference>
<evidence type="ECO:0000313" key="2">
    <source>
        <dbReference type="Proteomes" id="UP000292702"/>
    </source>
</evidence>
<dbReference type="STRING" id="92696.A0A4R0RLD5"/>
<accession>A0A4R0RLD5</accession>